<organism evidence="3 4">
    <name type="scientific">Paramagnetospirillum magneticum (strain ATCC 700264 / AMB-1)</name>
    <name type="common">Magnetospirillum magneticum</name>
    <dbReference type="NCBI Taxonomy" id="342108"/>
    <lineage>
        <taxon>Bacteria</taxon>
        <taxon>Pseudomonadati</taxon>
        <taxon>Pseudomonadota</taxon>
        <taxon>Alphaproteobacteria</taxon>
        <taxon>Rhodospirillales</taxon>
        <taxon>Magnetospirillaceae</taxon>
        <taxon>Paramagnetospirillum</taxon>
    </lineage>
</organism>
<gene>
    <name evidence="3" type="ordered locus">amb2154</name>
</gene>
<dbReference type="InterPro" id="IPR006698">
    <property type="entry name" value="UPF0229"/>
</dbReference>
<feature type="compositionally biased region" description="Basic and acidic residues" evidence="2">
    <location>
        <begin position="58"/>
        <end position="72"/>
    </location>
</feature>
<dbReference type="AlphaFoldDB" id="Q2W5B7"/>
<dbReference type="HOGENOM" id="CLU_049702_0_0_5"/>
<protein>
    <recommendedName>
        <fullName evidence="1">UPF0229 protein amb2154</fullName>
    </recommendedName>
</protein>
<evidence type="ECO:0000313" key="4">
    <source>
        <dbReference type="Proteomes" id="UP000007058"/>
    </source>
</evidence>
<keyword evidence="4" id="KW-1185">Reference proteome</keyword>
<evidence type="ECO:0000256" key="2">
    <source>
        <dbReference type="SAM" id="MobiDB-lite"/>
    </source>
</evidence>
<accession>Q2W5B7</accession>
<dbReference type="Pfam" id="PF04285">
    <property type="entry name" value="DUF444"/>
    <property type="match status" value="1"/>
</dbReference>
<proteinExistence type="inferred from homology"/>
<dbReference type="HAMAP" id="MF_01232">
    <property type="entry name" value="UPF0229"/>
    <property type="match status" value="1"/>
</dbReference>
<dbReference type="NCBIfam" id="NF003707">
    <property type="entry name" value="PRK05325.1-2"/>
    <property type="match status" value="1"/>
</dbReference>
<evidence type="ECO:0000313" key="3">
    <source>
        <dbReference type="EMBL" id="BAE50958.1"/>
    </source>
</evidence>
<name>Q2W5B7_PARM1</name>
<dbReference type="Proteomes" id="UP000007058">
    <property type="component" value="Chromosome"/>
</dbReference>
<comment type="similarity">
    <text evidence="1">Belongs to the UPF0229 family.</text>
</comment>
<dbReference type="KEGG" id="mag:amb2154"/>
<reference evidence="3 4" key="1">
    <citation type="journal article" date="2005" name="DNA Res.">
        <title>Complete genome sequence of the facultative anaerobic magnetotactic bacterium Magnetospirillum sp. strain AMB-1.</title>
        <authorList>
            <person name="Matsunaga T."/>
            <person name="Okamura Y."/>
            <person name="Fukuda Y."/>
            <person name="Wahyudi A.T."/>
            <person name="Murase Y."/>
            <person name="Takeyama H."/>
        </authorList>
    </citation>
    <scope>NUCLEOTIDE SEQUENCE [LARGE SCALE GENOMIC DNA]</scope>
    <source>
        <strain evidence="4">ATCC 700264 / AMB-1</strain>
    </source>
</reference>
<dbReference type="PANTHER" id="PTHR30510">
    <property type="entry name" value="UPF0229 PROTEIN YEAH"/>
    <property type="match status" value="1"/>
</dbReference>
<feature type="region of interest" description="Disordered" evidence="2">
    <location>
        <begin position="54"/>
        <end position="112"/>
    </location>
</feature>
<dbReference type="EMBL" id="AP007255">
    <property type="protein sequence ID" value="BAE50958.1"/>
    <property type="molecule type" value="Genomic_DNA"/>
</dbReference>
<evidence type="ECO:0000256" key="1">
    <source>
        <dbReference type="HAMAP-Rule" id="MF_01232"/>
    </source>
</evidence>
<sequence>MMNIIDRRLNPKGKSLANRQRFLRRARAQIVKAVRDASGTRSIQDINNGEKISIPADGLREPSFRRSGDGGVRDVVVPGNKDFVEGDRIKKPEQQSGDDGGSEGSPDGEGEDDFAFVLSRDEFLDIFLDDLELPDLVKKKLKQTESTTPTRAGYSVTGSPANLNIVRTMRNSLSRRIALNRPKPKELRDLEDEIKALAESGEDPERLSLLRVEFDRLAAKARRIPYIDPLDVRYSRFEHVPKPVTQAVMFCLMDVSGSMTEHMKDLAKRFFMLLYLFLTRRYRHVDVVFIRHTHEAAEVDEDTFFYSTETGGTVVSTALEEMDRVIKERFPPSDWNIYCAQASDGDNTSSDNAKTAGLLEEVILPVTQYFAYIEVGAEYKDWLGRDSDLWRTYKEAGRAADNFAMRRVRVRSQIFPVFRDLFSRERGDSAAWRLGEEAGP</sequence>
<dbReference type="NCBIfam" id="NF003708">
    <property type="entry name" value="PRK05325.1-3"/>
    <property type="match status" value="1"/>
</dbReference>
<dbReference type="PANTHER" id="PTHR30510:SF2">
    <property type="entry name" value="UPF0229 PROTEIN YEAH"/>
    <property type="match status" value="1"/>
</dbReference>
<dbReference type="STRING" id="342108.amb2154"/>
<feature type="compositionally biased region" description="Basic and acidic residues" evidence="2">
    <location>
        <begin position="82"/>
        <end position="93"/>
    </location>
</feature>